<dbReference type="KEGG" id="upl:DSM104440_02780"/>
<evidence type="ECO:0000256" key="1">
    <source>
        <dbReference type="ARBA" id="ARBA00004651"/>
    </source>
</evidence>
<reference evidence="7 8" key="1">
    <citation type="submission" date="2020-04" db="EMBL/GenBank/DDBJ databases">
        <title>Usitatibacter rugosus gen. nov., sp. nov. and Usitatibacter palustris sp. nov., novel members of Usitatibacteraceae fam. nov. within the order Nitrosomonadales isolated from soil.</title>
        <authorList>
            <person name="Huber K.J."/>
            <person name="Neumann-Schaal M."/>
            <person name="Geppert A."/>
            <person name="Luckner M."/>
            <person name="Wanner G."/>
            <person name="Overmann J."/>
        </authorList>
    </citation>
    <scope>NUCLEOTIDE SEQUENCE [LARGE SCALE GENOMIC DNA]</scope>
    <source>
        <strain evidence="7 8">Swamp67</strain>
    </source>
</reference>
<dbReference type="GO" id="GO:0005886">
    <property type="term" value="C:plasma membrane"/>
    <property type="evidence" value="ECO:0007669"/>
    <property type="project" value="UniProtKB-SubCell"/>
</dbReference>
<dbReference type="InParanoid" id="A0A6M4H9L8"/>
<dbReference type="InterPro" id="IPR001123">
    <property type="entry name" value="LeuE-type"/>
</dbReference>
<keyword evidence="5 6" id="KW-0472">Membrane</keyword>
<keyword evidence="4 6" id="KW-1133">Transmembrane helix</keyword>
<dbReference type="PANTHER" id="PTHR30086:SF20">
    <property type="entry name" value="ARGININE EXPORTER PROTEIN ARGO-RELATED"/>
    <property type="match status" value="1"/>
</dbReference>
<evidence type="ECO:0000313" key="8">
    <source>
        <dbReference type="Proteomes" id="UP000503096"/>
    </source>
</evidence>
<dbReference type="RefSeq" id="WP_171163676.1">
    <property type="nucleotide sequence ID" value="NZ_CP053073.1"/>
</dbReference>
<dbReference type="Proteomes" id="UP000503096">
    <property type="component" value="Chromosome"/>
</dbReference>
<evidence type="ECO:0000256" key="6">
    <source>
        <dbReference type="SAM" id="Phobius"/>
    </source>
</evidence>
<evidence type="ECO:0000256" key="4">
    <source>
        <dbReference type="ARBA" id="ARBA00022989"/>
    </source>
</evidence>
<accession>A0A6M4H9L8</accession>
<dbReference type="Pfam" id="PF01810">
    <property type="entry name" value="LysE"/>
    <property type="match status" value="1"/>
</dbReference>
<proteinExistence type="predicted"/>
<name>A0A6M4H9L8_9PROT</name>
<feature type="transmembrane region" description="Helical" evidence="6">
    <location>
        <begin position="6"/>
        <end position="26"/>
    </location>
</feature>
<dbReference type="PANTHER" id="PTHR30086">
    <property type="entry name" value="ARGININE EXPORTER PROTEIN ARGO"/>
    <property type="match status" value="1"/>
</dbReference>
<evidence type="ECO:0000256" key="5">
    <source>
        <dbReference type="ARBA" id="ARBA00023136"/>
    </source>
</evidence>
<organism evidence="7 8">
    <name type="scientific">Usitatibacter palustris</name>
    <dbReference type="NCBI Taxonomy" id="2732487"/>
    <lineage>
        <taxon>Bacteria</taxon>
        <taxon>Pseudomonadati</taxon>
        <taxon>Pseudomonadota</taxon>
        <taxon>Betaproteobacteria</taxon>
        <taxon>Nitrosomonadales</taxon>
        <taxon>Usitatibacteraceae</taxon>
        <taxon>Usitatibacter</taxon>
    </lineage>
</organism>
<dbReference type="PIRSF" id="PIRSF006324">
    <property type="entry name" value="LeuE"/>
    <property type="match status" value="1"/>
</dbReference>
<protein>
    <submittedName>
        <fullName evidence="7">Leucine efflux protein</fullName>
    </submittedName>
</protein>
<dbReference type="FunCoup" id="A0A6M4H9L8">
    <property type="interactions" value="61"/>
</dbReference>
<evidence type="ECO:0000313" key="7">
    <source>
        <dbReference type="EMBL" id="QJR15952.1"/>
    </source>
</evidence>
<evidence type="ECO:0000256" key="3">
    <source>
        <dbReference type="ARBA" id="ARBA00022692"/>
    </source>
</evidence>
<dbReference type="EMBL" id="CP053073">
    <property type="protein sequence ID" value="QJR15952.1"/>
    <property type="molecule type" value="Genomic_DNA"/>
</dbReference>
<sequence length="209" mass="22046">MPDVALFIVTTALLAIAPGPDVVYVLTRGIAQGRKAGIAAALGFATGCIFHTLLAALGVAALIRSSELAFDLVRYAGAAYLVWIGIQAIRHRDSFAMAEAGEAKALVTIFKQSIVGNMLNPKVTIFFLSFLPQFVNVEAGNAGWQMALLGVVFMLVTAVVFSAVALFSGWIGAHVRRNPAIGSRLNLFAGFTFIALGIRVALPDLASKP</sequence>
<keyword evidence="8" id="KW-1185">Reference proteome</keyword>
<feature type="transmembrane region" description="Helical" evidence="6">
    <location>
        <begin position="72"/>
        <end position="89"/>
    </location>
</feature>
<dbReference type="GO" id="GO:0015171">
    <property type="term" value="F:amino acid transmembrane transporter activity"/>
    <property type="evidence" value="ECO:0007669"/>
    <property type="project" value="TreeGrafter"/>
</dbReference>
<comment type="subcellular location">
    <subcellularLocation>
        <location evidence="1">Cell membrane</location>
        <topology evidence="1">Multi-pass membrane protein</topology>
    </subcellularLocation>
</comment>
<feature type="transmembrane region" description="Helical" evidence="6">
    <location>
        <begin position="114"/>
        <end position="135"/>
    </location>
</feature>
<feature type="transmembrane region" description="Helical" evidence="6">
    <location>
        <begin position="185"/>
        <end position="202"/>
    </location>
</feature>
<feature type="transmembrane region" description="Helical" evidence="6">
    <location>
        <begin position="38"/>
        <end position="60"/>
    </location>
</feature>
<gene>
    <name evidence="7" type="primary">leuE</name>
    <name evidence="7" type="ORF">DSM104440_02780</name>
</gene>
<keyword evidence="2" id="KW-1003">Cell membrane</keyword>
<feature type="transmembrane region" description="Helical" evidence="6">
    <location>
        <begin position="147"/>
        <end position="173"/>
    </location>
</feature>
<evidence type="ECO:0000256" key="2">
    <source>
        <dbReference type="ARBA" id="ARBA00022475"/>
    </source>
</evidence>
<keyword evidence="3 6" id="KW-0812">Transmembrane</keyword>
<dbReference type="AlphaFoldDB" id="A0A6M4H9L8"/>